<evidence type="ECO:0000313" key="2">
    <source>
        <dbReference type="EMBL" id="MDM7859886.1"/>
    </source>
</evidence>
<dbReference type="RefSeq" id="WP_289364069.1">
    <property type="nucleotide sequence ID" value="NZ_JAUCBP010000006.1"/>
</dbReference>
<dbReference type="EMBL" id="JAUCBP010000006">
    <property type="protein sequence ID" value="MDM7859886.1"/>
    <property type="molecule type" value="Genomic_DNA"/>
</dbReference>
<keyword evidence="1" id="KW-0732">Signal</keyword>
<gene>
    <name evidence="2" type="ORF">QTP81_04630</name>
</gene>
<reference evidence="2 3" key="1">
    <citation type="submission" date="2023-06" db="EMBL/GenBank/DDBJ databases">
        <title>Alteromonas sp. ASW11-36 isolated from intertidal sand.</title>
        <authorList>
            <person name="Li Y."/>
        </authorList>
    </citation>
    <scope>NUCLEOTIDE SEQUENCE [LARGE SCALE GENOMIC DNA]</scope>
    <source>
        <strain evidence="2 3">ASW11-36</strain>
    </source>
</reference>
<keyword evidence="3" id="KW-1185">Reference proteome</keyword>
<comment type="caution">
    <text evidence="2">The sequence shown here is derived from an EMBL/GenBank/DDBJ whole genome shotgun (WGS) entry which is preliminary data.</text>
</comment>
<dbReference type="NCBIfam" id="TIGR02595">
    <property type="entry name" value="PEP_CTERM"/>
    <property type="match status" value="1"/>
</dbReference>
<dbReference type="InterPro" id="IPR013424">
    <property type="entry name" value="Ice-binding_C"/>
</dbReference>
<accession>A0ABT7SUL4</accession>
<organism evidence="2 3">
    <name type="scientific">Alteromonas arenosi</name>
    <dbReference type="NCBI Taxonomy" id="3055817"/>
    <lineage>
        <taxon>Bacteria</taxon>
        <taxon>Pseudomonadati</taxon>
        <taxon>Pseudomonadota</taxon>
        <taxon>Gammaproteobacteria</taxon>
        <taxon>Alteromonadales</taxon>
        <taxon>Alteromonadaceae</taxon>
        <taxon>Alteromonas/Salinimonas group</taxon>
        <taxon>Alteromonas</taxon>
    </lineage>
</organism>
<sequence>MKYLIAGLLLLLSASANANLIESENYTNDSNNNYWTNLDLGLDVLRLDWVDTLGSDSQVDLAGYQQFVADSKGAWRFATWAEFVSLYNWFDTDPTTNGWSIAQNVGGNLFFELNGYGPDHTDQYGFDHEGYTYWQFGTLNADEELEFVWFADFGDQDERVVCVEWSVLCMHSYFPDVGSPMWTAANAIGMASINVAPVLVRDFVGSFSARIANVSEPSIMWMLLTGMIFLGYRRAKSAV</sequence>
<dbReference type="Proteomes" id="UP001234343">
    <property type="component" value="Unassembled WGS sequence"/>
</dbReference>
<protein>
    <submittedName>
        <fullName evidence="2">PEP-CTERM sorting domain-containing protein</fullName>
    </submittedName>
</protein>
<evidence type="ECO:0000313" key="3">
    <source>
        <dbReference type="Proteomes" id="UP001234343"/>
    </source>
</evidence>
<proteinExistence type="predicted"/>
<feature type="signal peptide" evidence="1">
    <location>
        <begin position="1"/>
        <end position="18"/>
    </location>
</feature>
<evidence type="ECO:0000256" key="1">
    <source>
        <dbReference type="SAM" id="SignalP"/>
    </source>
</evidence>
<name>A0ABT7SUL4_9ALTE</name>
<feature type="chain" id="PRO_5046902714" evidence="1">
    <location>
        <begin position="19"/>
        <end position="239"/>
    </location>
</feature>